<reference evidence="1 2" key="1">
    <citation type="submission" date="2024-12" db="EMBL/GenBank/DDBJ databases">
        <title>Pseudomonas species isolated from Lotus nodules promote plant growth.</title>
        <authorList>
            <person name="Yu Y.-H."/>
            <person name="Kurtenbach J."/>
            <person name="Crosbie D."/>
            <person name="Brachmann A."/>
            <person name="Marin M."/>
        </authorList>
    </citation>
    <scope>NUCLEOTIDE SEQUENCE [LARGE SCALE GENOMIC DNA]</scope>
    <source>
        <strain evidence="1 2">PLb11B</strain>
    </source>
</reference>
<dbReference type="EMBL" id="JBJNUY010000005">
    <property type="protein sequence ID" value="MFL8999719.1"/>
    <property type="molecule type" value="Genomic_DNA"/>
</dbReference>
<dbReference type="Proteomes" id="UP001628646">
    <property type="component" value="Unassembled WGS sequence"/>
</dbReference>
<keyword evidence="2" id="KW-1185">Reference proteome</keyword>
<gene>
    <name evidence="1" type="ORF">ACJ8NA_13820</name>
</gene>
<evidence type="ECO:0000313" key="2">
    <source>
        <dbReference type="Proteomes" id="UP001628646"/>
    </source>
</evidence>
<proteinExistence type="predicted"/>
<name>A0ABW8W4T0_9PSED</name>
<comment type="caution">
    <text evidence="1">The sequence shown here is derived from an EMBL/GenBank/DDBJ whole genome shotgun (WGS) entry which is preliminary data.</text>
</comment>
<dbReference type="RefSeq" id="WP_407800154.1">
    <property type="nucleotide sequence ID" value="NZ_JBJNUX010000004.1"/>
</dbReference>
<sequence length="205" mass="23206">MAVTHFPRKNLPAQLHVGIVYQGRGKGKLNLLHLAAHYDLRCAPIKNRYKCVPSDYFDSDELDFFAETAARVWEKNEHEGIPYGFRYTGASEFNGDLSFANKAGAGLTCATFIMAFFSSRGYDIIDVSGWKNRTDDTEWQKWVYEEIEHLLSEEEATSMRDSIGQAFRYRPEEVVGSYAGFEGVPLGFSDAVVMGENFLLDYGPR</sequence>
<organism evidence="1 2">
    <name type="scientific">Pseudomonas azerbaijanorientalis</name>
    <dbReference type="NCBI Taxonomy" id="2842350"/>
    <lineage>
        <taxon>Bacteria</taxon>
        <taxon>Pseudomonadati</taxon>
        <taxon>Pseudomonadota</taxon>
        <taxon>Gammaproteobacteria</taxon>
        <taxon>Pseudomonadales</taxon>
        <taxon>Pseudomonadaceae</taxon>
        <taxon>Pseudomonas</taxon>
    </lineage>
</organism>
<protein>
    <submittedName>
        <fullName evidence="1">Uncharacterized protein</fullName>
    </submittedName>
</protein>
<accession>A0ABW8W4T0</accession>
<evidence type="ECO:0000313" key="1">
    <source>
        <dbReference type="EMBL" id="MFL8999719.1"/>
    </source>
</evidence>